<dbReference type="NCBIfam" id="NF042935">
    <property type="entry name" value="SCO6880_fam"/>
    <property type="match status" value="1"/>
</dbReference>
<dbReference type="Proteomes" id="UP000635606">
    <property type="component" value="Unassembled WGS sequence"/>
</dbReference>
<organism evidence="1 2">
    <name type="scientific">Virgisporangium ochraceum</name>
    <dbReference type="NCBI Taxonomy" id="65505"/>
    <lineage>
        <taxon>Bacteria</taxon>
        <taxon>Bacillati</taxon>
        <taxon>Actinomycetota</taxon>
        <taxon>Actinomycetes</taxon>
        <taxon>Micromonosporales</taxon>
        <taxon>Micromonosporaceae</taxon>
        <taxon>Virgisporangium</taxon>
    </lineage>
</organism>
<comment type="caution">
    <text evidence="1">The sequence shown here is derived from an EMBL/GenBank/DDBJ whole genome shotgun (WGS) entry which is preliminary data.</text>
</comment>
<evidence type="ECO:0008006" key="3">
    <source>
        <dbReference type="Google" id="ProtNLM"/>
    </source>
</evidence>
<evidence type="ECO:0000313" key="1">
    <source>
        <dbReference type="EMBL" id="GIJ70608.1"/>
    </source>
</evidence>
<dbReference type="EMBL" id="BOPH01000082">
    <property type="protein sequence ID" value="GIJ70608.1"/>
    <property type="molecule type" value="Genomic_DNA"/>
</dbReference>
<dbReference type="InterPro" id="IPR049978">
    <property type="entry name" value="SCO6880-like"/>
</dbReference>
<accession>A0A8J3ZWS3</accession>
<dbReference type="AlphaFoldDB" id="A0A8J3ZWS3"/>
<gene>
    <name evidence="1" type="ORF">Voc01_055250</name>
</gene>
<proteinExistence type="predicted"/>
<keyword evidence="2" id="KW-1185">Reference proteome</keyword>
<reference evidence="1" key="1">
    <citation type="submission" date="2021-01" db="EMBL/GenBank/DDBJ databases">
        <title>Whole genome shotgun sequence of Virgisporangium ochraceum NBRC 16418.</title>
        <authorList>
            <person name="Komaki H."/>
            <person name="Tamura T."/>
        </authorList>
    </citation>
    <scope>NUCLEOTIDE SEQUENCE</scope>
    <source>
        <strain evidence="1">NBRC 16418</strain>
    </source>
</reference>
<name>A0A8J3ZWS3_9ACTN</name>
<sequence>MGLTGWQTVLSAVALLPLLLAVSQSRWMAAIQVLPVSATAVALIAVPVRGRPAARWLADVYMFLWGRFMGWSRWRSAASTGTATLKELRTADLPGVAAALRLHDGPPFGPTLQRVCVIQDPRAGRWSAVAQVTHPGLAAVDDATRNAYADQLGSMLAAASRGEQVSRISIMIRTVPDDGAERAAWIADNMSPSAPDIARQVSAQLEHAVVAAAVRHEVFVTVGVSEARIRRNAAQAGSGVAGRARVLYRHLQEIENHLRALGATQLRWLHTEDVAAAVRTGYNMAEAPVLERAKQEAARGRPTVTGLPVGAAGPVNAPSPSARSYTHDAFATVSYALLLPDLPTRVGALARLLEPSEPGERRTLALHYEPQDPSKAARQVERDIWTAEMAAEVKRSRGFRVGMAQRRRATETAVHENQVVAGHTMVRVAGAASVTVPVNWPVEDHAANFEATARACHYRLLRLELAQDSGFVAACLPLGVGLPSRVMG</sequence>
<evidence type="ECO:0000313" key="2">
    <source>
        <dbReference type="Proteomes" id="UP000635606"/>
    </source>
</evidence>
<protein>
    <recommendedName>
        <fullName evidence="3">Integral membrane protein</fullName>
    </recommendedName>
</protein>